<dbReference type="PANTHER" id="PTHR30204:SF90">
    <property type="entry name" value="HTH-TYPE TRANSCRIPTIONAL ACTIVATOR MTA"/>
    <property type="match status" value="1"/>
</dbReference>
<dbReference type="SUPFAM" id="SSF89082">
    <property type="entry name" value="Antibiotic binding domain of TipA-like multidrug resistance regulators"/>
    <property type="match status" value="1"/>
</dbReference>
<dbReference type="GeneID" id="98394036"/>
<dbReference type="Pfam" id="PF07739">
    <property type="entry name" value="TipAS"/>
    <property type="match status" value="1"/>
</dbReference>
<proteinExistence type="predicted"/>
<dbReference type="PROSITE" id="PS50937">
    <property type="entry name" value="HTH_MERR_2"/>
    <property type="match status" value="1"/>
</dbReference>
<dbReference type="GO" id="GO:0003700">
    <property type="term" value="F:DNA-binding transcription factor activity"/>
    <property type="evidence" value="ECO:0007669"/>
    <property type="project" value="InterPro"/>
</dbReference>
<dbReference type="SUPFAM" id="SSF46955">
    <property type="entry name" value="Putative DNA-binding domain"/>
    <property type="match status" value="1"/>
</dbReference>
<reference evidence="6 7" key="2">
    <citation type="submission" date="2018-02" db="EMBL/GenBank/DDBJ databases">
        <title>Whole genome sequencing analysis of Streptococcus pluranimalium isolated from cattle infected mastitis in China.</title>
        <authorList>
            <person name="Zhang J.-R."/>
            <person name="Hu G.-Z."/>
        </authorList>
    </citation>
    <scope>NUCLEOTIDE SEQUENCE [LARGE SCALE GENOMIC DNA]</scope>
    <source>
        <strain evidence="6 7">TH11417</strain>
    </source>
</reference>
<name>A0A2L0D5V9_9STRE</name>
<dbReference type="SMART" id="SM00422">
    <property type="entry name" value="HTH_MERR"/>
    <property type="match status" value="1"/>
</dbReference>
<evidence type="ECO:0000259" key="5">
    <source>
        <dbReference type="PROSITE" id="PS50937"/>
    </source>
</evidence>
<evidence type="ECO:0000256" key="4">
    <source>
        <dbReference type="ARBA" id="ARBA00023163"/>
    </source>
</evidence>
<dbReference type="OrthoDB" id="9814833at2"/>
<dbReference type="Gene3D" id="1.10.1660.10">
    <property type="match status" value="1"/>
</dbReference>
<organism evidence="6 7">
    <name type="scientific">Streptococcus pluranimalium</name>
    <dbReference type="NCBI Taxonomy" id="82348"/>
    <lineage>
        <taxon>Bacteria</taxon>
        <taxon>Bacillati</taxon>
        <taxon>Bacillota</taxon>
        <taxon>Bacilli</taxon>
        <taxon>Lactobacillales</taxon>
        <taxon>Streptococcaceae</taxon>
        <taxon>Streptococcus</taxon>
    </lineage>
</organism>
<dbReference type="GO" id="GO:0003677">
    <property type="term" value="F:DNA binding"/>
    <property type="evidence" value="ECO:0007669"/>
    <property type="project" value="UniProtKB-KW"/>
</dbReference>
<gene>
    <name evidence="6" type="ORF">C0J00_08965</name>
</gene>
<evidence type="ECO:0000256" key="1">
    <source>
        <dbReference type="ARBA" id="ARBA00023015"/>
    </source>
</evidence>
<keyword evidence="1" id="KW-0805">Transcription regulation</keyword>
<dbReference type="InterPro" id="IPR009061">
    <property type="entry name" value="DNA-bd_dom_put_sf"/>
</dbReference>
<sequence length="241" mass="28124">MKTIKEVSKMAGISVRTLQYYDKISLLNPTSYSSAGYRLYSDKDLEKLQHILLFRALEFPLKSIKEILNNQQFDKQKALEQQIKLLTLKKEHLETLITFAESIKEMEINIMDFTAFDTKKIDEYTQKAKAFWGQTDEFNEFTEKQENRSINDTNIVNQQFMMIFVEFGKIKTNNYDSKEAQTLVKKLQDFITNHFYHCSNNILLSLGKMYINDGDFTQNIDAFAGKGTALFVNKAIECYCQ</sequence>
<dbReference type="InterPro" id="IPR012925">
    <property type="entry name" value="TipAS_dom"/>
</dbReference>
<dbReference type="PANTHER" id="PTHR30204">
    <property type="entry name" value="REDOX-CYCLING DRUG-SENSING TRANSCRIPTIONAL ACTIVATOR SOXR"/>
    <property type="match status" value="1"/>
</dbReference>
<dbReference type="Gene3D" id="1.10.490.50">
    <property type="entry name" value="Antibiotic binding domain of TipA-like multidrug resistance regulators"/>
    <property type="match status" value="1"/>
</dbReference>
<dbReference type="InterPro" id="IPR000551">
    <property type="entry name" value="MerR-type_HTH_dom"/>
</dbReference>
<dbReference type="Proteomes" id="UP000238956">
    <property type="component" value="Chromosome"/>
</dbReference>
<feature type="domain" description="HTH merR-type" evidence="5">
    <location>
        <begin position="1"/>
        <end position="70"/>
    </location>
</feature>
<reference evidence="6 7" key="1">
    <citation type="submission" date="2017-12" db="EMBL/GenBank/DDBJ databases">
        <authorList>
            <person name="Hurst M.R.H."/>
        </authorList>
    </citation>
    <scope>NUCLEOTIDE SEQUENCE [LARGE SCALE GENOMIC DNA]</scope>
    <source>
        <strain evidence="6 7">TH11417</strain>
    </source>
</reference>
<evidence type="ECO:0000256" key="3">
    <source>
        <dbReference type="ARBA" id="ARBA00023159"/>
    </source>
</evidence>
<dbReference type="CDD" id="cd01106">
    <property type="entry name" value="HTH_TipAL-Mta"/>
    <property type="match status" value="1"/>
</dbReference>
<evidence type="ECO:0000313" key="7">
    <source>
        <dbReference type="Proteomes" id="UP000238956"/>
    </source>
</evidence>
<evidence type="ECO:0000313" key="6">
    <source>
        <dbReference type="EMBL" id="AUW97218.1"/>
    </source>
</evidence>
<keyword evidence="3" id="KW-0010">Activator</keyword>
<accession>A0A2L0D5V9</accession>
<dbReference type="PRINTS" id="PR00040">
    <property type="entry name" value="HTHMERR"/>
</dbReference>
<dbReference type="InterPro" id="IPR047057">
    <property type="entry name" value="MerR_fam"/>
</dbReference>
<keyword evidence="2" id="KW-0238">DNA-binding</keyword>
<keyword evidence="7" id="KW-1185">Reference proteome</keyword>
<dbReference type="Pfam" id="PF13411">
    <property type="entry name" value="MerR_1"/>
    <property type="match status" value="1"/>
</dbReference>
<dbReference type="InterPro" id="IPR036244">
    <property type="entry name" value="TipA-like_antibiotic-bd"/>
</dbReference>
<evidence type="ECO:0000256" key="2">
    <source>
        <dbReference type="ARBA" id="ARBA00023125"/>
    </source>
</evidence>
<keyword evidence="4" id="KW-0804">Transcription</keyword>
<protein>
    <submittedName>
        <fullName evidence="6">MerR family transcriptional regulator</fullName>
    </submittedName>
</protein>
<dbReference type="AlphaFoldDB" id="A0A2L0D5V9"/>
<dbReference type="KEGG" id="splr:C0J00_08965"/>
<dbReference type="EMBL" id="CP025536">
    <property type="protein sequence ID" value="AUW97218.1"/>
    <property type="molecule type" value="Genomic_DNA"/>
</dbReference>
<dbReference type="RefSeq" id="WP_104968526.1">
    <property type="nucleotide sequence ID" value="NZ_CP025536.1"/>
</dbReference>